<dbReference type="PANTHER" id="PTHR38664">
    <property type="entry name" value="SLR0058 PROTEIN"/>
    <property type="match status" value="1"/>
</dbReference>
<evidence type="ECO:0000313" key="2">
    <source>
        <dbReference type="Proteomes" id="UP000231203"/>
    </source>
</evidence>
<name>A0A2G6MUP2_9BACT</name>
<evidence type="ECO:0008006" key="3">
    <source>
        <dbReference type="Google" id="ProtNLM"/>
    </source>
</evidence>
<dbReference type="Pfam" id="PF05597">
    <property type="entry name" value="Phasin"/>
    <property type="match status" value="1"/>
</dbReference>
<dbReference type="PANTHER" id="PTHR38664:SF1">
    <property type="entry name" value="SLR0058 PROTEIN"/>
    <property type="match status" value="1"/>
</dbReference>
<gene>
    <name evidence="1" type="ORF">CSA25_00725</name>
</gene>
<dbReference type="AlphaFoldDB" id="A0A2G6MUP2"/>
<dbReference type="EMBL" id="PDTI01000009">
    <property type="protein sequence ID" value="PIE63369.1"/>
    <property type="molecule type" value="Genomic_DNA"/>
</dbReference>
<reference evidence="1 2" key="1">
    <citation type="submission" date="2017-10" db="EMBL/GenBank/DDBJ databases">
        <title>Novel microbial diversity and functional potential in the marine mammal oral microbiome.</title>
        <authorList>
            <person name="Dudek N.K."/>
            <person name="Sun C.L."/>
            <person name="Burstein D."/>
            <person name="Kantor R.S."/>
            <person name="Aliaga Goltsman D.S."/>
            <person name="Bik E.M."/>
            <person name="Thomas B.C."/>
            <person name="Banfield J.F."/>
            <person name="Relman D.A."/>
        </authorList>
    </citation>
    <scope>NUCLEOTIDE SEQUENCE [LARGE SCALE GENOMIC DNA]</scope>
    <source>
        <strain evidence="1">DOLJORAL78_47_202</strain>
    </source>
</reference>
<protein>
    <recommendedName>
        <fullName evidence="3">Phasin superfamily protein</fullName>
    </recommendedName>
</protein>
<accession>A0A2G6MUP2</accession>
<comment type="caution">
    <text evidence="1">The sequence shown here is derived from an EMBL/GenBank/DDBJ whole genome shotgun (WGS) entry which is preliminary data.</text>
</comment>
<evidence type="ECO:0000313" key="1">
    <source>
        <dbReference type="EMBL" id="PIE63369.1"/>
    </source>
</evidence>
<dbReference type="Proteomes" id="UP000231203">
    <property type="component" value="Unassembled WGS sequence"/>
</dbReference>
<organism evidence="1 2">
    <name type="scientific">Desulfobacter postgatei</name>
    <dbReference type="NCBI Taxonomy" id="2293"/>
    <lineage>
        <taxon>Bacteria</taxon>
        <taxon>Pseudomonadati</taxon>
        <taxon>Thermodesulfobacteriota</taxon>
        <taxon>Desulfobacteria</taxon>
        <taxon>Desulfobacterales</taxon>
        <taxon>Desulfobacteraceae</taxon>
        <taxon>Desulfobacter</taxon>
    </lineage>
</organism>
<sequence>MLETLKNSLLTGVGMALRSKKEIEAFARQVADQSEMNQKEAKEFIETCKQRYDDAKSSLDKKVEEIVESVLKRLDLPTRADIDALNARIDALSQKNEKGA</sequence>
<dbReference type="InterPro" id="IPR008769">
    <property type="entry name" value="PhaF_PhaI"/>
</dbReference>
<proteinExistence type="predicted"/>